<comment type="similarity">
    <text evidence="1">Belongs to the enoyl-CoA hydratase/isomerase family.</text>
</comment>
<dbReference type="SUPFAM" id="SSF52096">
    <property type="entry name" value="ClpP/crotonase"/>
    <property type="match status" value="1"/>
</dbReference>
<organism evidence="2 3">
    <name type="scientific">Pseudonocardia ailaonensis</name>
    <dbReference type="NCBI Taxonomy" id="367279"/>
    <lineage>
        <taxon>Bacteria</taxon>
        <taxon>Bacillati</taxon>
        <taxon>Actinomycetota</taxon>
        <taxon>Actinomycetes</taxon>
        <taxon>Pseudonocardiales</taxon>
        <taxon>Pseudonocardiaceae</taxon>
        <taxon>Pseudonocardia</taxon>
    </lineage>
</organism>
<reference evidence="2 3" key="1">
    <citation type="journal article" date="2019" name="Int. J. Syst. Evol. Microbiol.">
        <title>The Global Catalogue of Microorganisms (GCM) 10K type strain sequencing project: providing services to taxonomists for standard genome sequencing and annotation.</title>
        <authorList>
            <consortium name="The Broad Institute Genomics Platform"/>
            <consortium name="The Broad Institute Genome Sequencing Center for Infectious Disease"/>
            <person name="Wu L."/>
            <person name="Ma J."/>
        </authorList>
    </citation>
    <scope>NUCLEOTIDE SEQUENCE [LARGE SCALE GENOMIC DNA]</scope>
    <source>
        <strain evidence="2 3">JCM 16009</strain>
    </source>
</reference>
<comment type="caution">
    <text evidence="2">The sequence shown here is derived from an EMBL/GenBank/DDBJ whole genome shotgun (WGS) entry which is preliminary data.</text>
</comment>
<dbReference type="CDD" id="cd06558">
    <property type="entry name" value="crotonase-like"/>
    <property type="match status" value="1"/>
</dbReference>
<evidence type="ECO:0000313" key="2">
    <source>
        <dbReference type="EMBL" id="GAA1828000.1"/>
    </source>
</evidence>
<name>A0ABN2MIB9_9PSEU</name>
<dbReference type="PANTHER" id="PTHR43802:SF1">
    <property type="entry name" value="IP11341P-RELATED"/>
    <property type="match status" value="1"/>
</dbReference>
<gene>
    <name evidence="2" type="ORF">GCM10009836_02170</name>
</gene>
<dbReference type="EMBL" id="BAAAQK010000001">
    <property type="protein sequence ID" value="GAA1828000.1"/>
    <property type="molecule type" value="Genomic_DNA"/>
</dbReference>
<evidence type="ECO:0000313" key="3">
    <source>
        <dbReference type="Proteomes" id="UP001500449"/>
    </source>
</evidence>
<sequence length="278" mass="29447">MLSGYGVRMTTPEDLTLSTIELEVHGAVLLATLNRPAVLNAIDQELRRDLHDLVRSVHETDDVRVLVVTGAGRGFCSGGDVGGLTGAGPVSAQNVLLDEFASAGDRALALDRLDKPVIAAVNGIAAGSGMSLALSADLRVGDERTRFRTAFVERALSPDAGMTYTLTRVLGYARAADLILTAREMRAEEAHRVGLLDRLAPGDTCVAAALELAAGIAALPPLAVRASKQVLKRSTDALLEDALRLETAAIVRADRAQKDRLEAVASFRERRPGSYQGN</sequence>
<dbReference type="Proteomes" id="UP001500449">
    <property type="component" value="Unassembled WGS sequence"/>
</dbReference>
<proteinExistence type="inferred from homology"/>
<accession>A0ABN2MIB9</accession>
<dbReference type="Gene3D" id="3.90.226.10">
    <property type="entry name" value="2-enoyl-CoA Hydratase, Chain A, domain 1"/>
    <property type="match status" value="1"/>
</dbReference>
<dbReference type="InterPro" id="IPR029045">
    <property type="entry name" value="ClpP/crotonase-like_dom_sf"/>
</dbReference>
<dbReference type="Pfam" id="PF00378">
    <property type="entry name" value="ECH_1"/>
    <property type="match status" value="1"/>
</dbReference>
<dbReference type="PANTHER" id="PTHR43802">
    <property type="entry name" value="ENOYL-COA HYDRATASE"/>
    <property type="match status" value="1"/>
</dbReference>
<evidence type="ECO:0000256" key="1">
    <source>
        <dbReference type="ARBA" id="ARBA00005254"/>
    </source>
</evidence>
<protein>
    <submittedName>
        <fullName evidence="2">Enoyl-CoA hydratase/isomerase family protein</fullName>
    </submittedName>
</protein>
<dbReference type="InterPro" id="IPR001753">
    <property type="entry name" value="Enoyl-CoA_hydra/iso"/>
</dbReference>
<keyword evidence="3" id="KW-1185">Reference proteome</keyword>